<keyword evidence="1" id="KW-0812">Transmembrane</keyword>
<accession>A0AAN7AW00</accession>
<reference evidence="2" key="2">
    <citation type="submission" date="2023-05" db="EMBL/GenBank/DDBJ databases">
        <authorList>
            <consortium name="Lawrence Berkeley National Laboratory"/>
            <person name="Steindorff A."/>
            <person name="Hensen N."/>
            <person name="Bonometti L."/>
            <person name="Westerberg I."/>
            <person name="Brannstrom I.O."/>
            <person name="Guillou S."/>
            <person name="Cros-Aarteil S."/>
            <person name="Calhoun S."/>
            <person name="Haridas S."/>
            <person name="Kuo A."/>
            <person name="Mondo S."/>
            <person name="Pangilinan J."/>
            <person name="Riley R."/>
            <person name="Labutti K."/>
            <person name="Andreopoulos B."/>
            <person name="Lipzen A."/>
            <person name="Chen C."/>
            <person name="Yanf M."/>
            <person name="Daum C."/>
            <person name="Ng V."/>
            <person name="Clum A."/>
            <person name="Ohm R."/>
            <person name="Martin F."/>
            <person name="Silar P."/>
            <person name="Natvig D."/>
            <person name="Lalanne C."/>
            <person name="Gautier V."/>
            <person name="Ament-Velasquez S.L."/>
            <person name="Kruys A."/>
            <person name="Hutchinson M.I."/>
            <person name="Powell A.J."/>
            <person name="Barry K."/>
            <person name="Miller A.N."/>
            <person name="Grigoriev I.V."/>
            <person name="Debuchy R."/>
            <person name="Gladieux P."/>
            <person name="Thoren M.H."/>
            <person name="Johannesson H."/>
        </authorList>
    </citation>
    <scope>NUCLEOTIDE SEQUENCE</scope>
    <source>
        <strain evidence="2">CBS 315.58</strain>
    </source>
</reference>
<evidence type="ECO:0000313" key="3">
    <source>
        <dbReference type="Proteomes" id="UP001303160"/>
    </source>
</evidence>
<keyword evidence="1" id="KW-1133">Transmembrane helix</keyword>
<name>A0AAN7AW00_9PEZI</name>
<reference evidence="2" key="1">
    <citation type="journal article" date="2023" name="Mol. Phylogenet. Evol.">
        <title>Genome-scale phylogeny and comparative genomics of the fungal order Sordariales.</title>
        <authorList>
            <person name="Hensen N."/>
            <person name="Bonometti L."/>
            <person name="Westerberg I."/>
            <person name="Brannstrom I.O."/>
            <person name="Guillou S."/>
            <person name="Cros-Aarteil S."/>
            <person name="Calhoun S."/>
            <person name="Haridas S."/>
            <person name="Kuo A."/>
            <person name="Mondo S."/>
            <person name="Pangilinan J."/>
            <person name="Riley R."/>
            <person name="LaButti K."/>
            <person name="Andreopoulos B."/>
            <person name="Lipzen A."/>
            <person name="Chen C."/>
            <person name="Yan M."/>
            <person name="Daum C."/>
            <person name="Ng V."/>
            <person name="Clum A."/>
            <person name="Steindorff A."/>
            <person name="Ohm R.A."/>
            <person name="Martin F."/>
            <person name="Silar P."/>
            <person name="Natvig D.O."/>
            <person name="Lalanne C."/>
            <person name="Gautier V."/>
            <person name="Ament-Velasquez S.L."/>
            <person name="Kruys A."/>
            <person name="Hutchinson M.I."/>
            <person name="Powell A.J."/>
            <person name="Barry K."/>
            <person name="Miller A.N."/>
            <person name="Grigoriev I.V."/>
            <person name="Debuchy R."/>
            <person name="Gladieux P."/>
            <person name="Hiltunen Thoren M."/>
            <person name="Johannesson H."/>
        </authorList>
    </citation>
    <scope>NUCLEOTIDE SEQUENCE</scope>
    <source>
        <strain evidence="2">CBS 315.58</strain>
    </source>
</reference>
<gene>
    <name evidence="2" type="ORF">QBC40DRAFT_278311</name>
</gene>
<feature type="transmembrane region" description="Helical" evidence="1">
    <location>
        <begin position="6"/>
        <end position="28"/>
    </location>
</feature>
<evidence type="ECO:0000256" key="1">
    <source>
        <dbReference type="SAM" id="Phobius"/>
    </source>
</evidence>
<dbReference type="Proteomes" id="UP001303160">
    <property type="component" value="Unassembled WGS sequence"/>
</dbReference>
<comment type="caution">
    <text evidence="2">The sequence shown here is derived from an EMBL/GenBank/DDBJ whole genome shotgun (WGS) entry which is preliminary data.</text>
</comment>
<keyword evidence="1" id="KW-0472">Membrane</keyword>
<proteinExistence type="predicted"/>
<dbReference type="EMBL" id="MU863907">
    <property type="protein sequence ID" value="KAK4201488.1"/>
    <property type="molecule type" value="Genomic_DNA"/>
</dbReference>
<dbReference type="AlphaFoldDB" id="A0AAN7AW00"/>
<sequence length="66" mass="7613">MTSFHLFTATFSFPLPKSLLILMVRFPFLVFPHFLLRQPVVLPIPLPAFALCLCLRPIMPRSLRVC</sequence>
<keyword evidence="3" id="KW-1185">Reference proteome</keyword>
<feature type="transmembrane region" description="Helical" evidence="1">
    <location>
        <begin position="40"/>
        <end position="59"/>
    </location>
</feature>
<organism evidence="2 3">
    <name type="scientific">Triangularia verruculosa</name>
    <dbReference type="NCBI Taxonomy" id="2587418"/>
    <lineage>
        <taxon>Eukaryota</taxon>
        <taxon>Fungi</taxon>
        <taxon>Dikarya</taxon>
        <taxon>Ascomycota</taxon>
        <taxon>Pezizomycotina</taxon>
        <taxon>Sordariomycetes</taxon>
        <taxon>Sordariomycetidae</taxon>
        <taxon>Sordariales</taxon>
        <taxon>Podosporaceae</taxon>
        <taxon>Triangularia</taxon>
    </lineage>
</organism>
<protein>
    <submittedName>
        <fullName evidence="2">Uncharacterized protein</fullName>
    </submittedName>
</protein>
<evidence type="ECO:0000313" key="2">
    <source>
        <dbReference type="EMBL" id="KAK4201488.1"/>
    </source>
</evidence>